<gene>
    <name evidence="3" type="ORF">EW093_16655</name>
</gene>
<reference evidence="3 4" key="2">
    <citation type="submission" date="2019-09" db="EMBL/GenBank/DDBJ databases">
        <title>Complete Genome Sequence and Methylome Analysis of free living Spirochaetas.</title>
        <authorList>
            <person name="Leshcheva N."/>
            <person name="Mikheeva N."/>
        </authorList>
    </citation>
    <scope>NUCLEOTIDE SEQUENCE [LARGE SCALE GENOMIC DNA]</scope>
    <source>
        <strain evidence="3 4">P</strain>
    </source>
</reference>
<organism evidence="3 4">
    <name type="scientific">Thiospirochaeta perfilievii</name>
    <dbReference type="NCBI Taxonomy" id="252967"/>
    <lineage>
        <taxon>Bacteria</taxon>
        <taxon>Pseudomonadati</taxon>
        <taxon>Spirochaetota</taxon>
        <taxon>Spirochaetia</taxon>
        <taxon>Spirochaetales</taxon>
        <taxon>Spirochaetaceae</taxon>
        <taxon>Thiospirochaeta</taxon>
    </lineage>
</organism>
<dbReference type="RefSeq" id="WP_149569482.1">
    <property type="nucleotide sequence ID" value="NZ_CP035807.1"/>
</dbReference>
<dbReference type="OrthoDB" id="9791273at2"/>
<evidence type="ECO:0000313" key="3">
    <source>
        <dbReference type="EMBL" id="QEN06249.1"/>
    </source>
</evidence>
<protein>
    <submittedName>
        <fullName evidence="3">Transposase</fullName>
    </submittedName>
</protein>
<name>A0A5C1QGP1_9SPIO</name>
<dbReference type="Pfam" id="PF14319">
    <property type="entry name" value="Zn_Tnp_IS91"/>
    <property type="match status" value="1"/>
</dbReference>
<dbReference type="EMBL" id="CP035807">
    <property type="protein sequence ID" value="QEN06249.1"/>
    <property type="molecule type" value="Genomic_DNA"/>
</dbReference>
<dbReference type="KEGG" id="sper:EW093_16655"/>
<evidence type="ECO:0000259" key="2">
    <source>
        <dbReference type="Pfam" id="PF14319"/>
    </source>
</evidence>
<dbReference type="AlphaFoldDB" id="A0A5C1QGP1"/>
<accession>A0A5C1QGP1</accession>
<evidence type="ECO:0000313" key="4">
    <source>
        <dbReference type="Proteomes" id="UP000323824"/>
    </source>
</evidence>
<dbReference type="InterPro" id="IPR007069">
    <property type="entry name" value="Transposase_32"/>
</dbReference>
<dbReference type="InterPro" id="IPR026889">
    <property type="entry name" value="Zn_Tnp"/>
</dbReference>
<evidence type="ECO:0000259" key="1">
    <source>
        <dbReference type="Pfam" id="PF04986"/>
    </source>
</evidence>
<keyword evidence="4" id="KW-1185">Reference proteome</keyword>
<proteinExistence type="predicted"/>
<feature type="domain" description="Transposase IS801/IS1294" evidence="1">
    <location>
        <begin position="142"/>
        <end position="307"/>
    </location>
</feature>
<dbReference type="PANTHER" id="PTHR37023">
    <property type="entry name" value="TRANSPOSASE"/>
    <property type="match status" value="1"/>
</dbReference>
<dbReference type="GO" id="GO:0004803">
    <property type="term" value="F:transposase activity"/>
    <property type="evidence" value="ECO:0007669"/>
    <property type="project" value="InterPro"/>
</dbReference>
<dbReference type="PANTHER" id="PTHR37023:SF1">
    <property type="entry name" value="ISSOD25 TRANSPOSASE TNPA_ISSOD25"/>
    <property type="match status" value="1"/>
</dbReference>
<sequence>MGATIKEIFTLYAWEYLMINEGKVPTNHKKVIDAIINCRTDVYGITFYKCEGCGEIHTSFRSCGNRHCPTCQDHKTKLWTAKQLSKELSTNYFMITFTVPEEIRDFFLQNQKEAYSALFKASSDSIKESTQKSRTMSGATTGFFGVLHTWGRQIQYHPHIHYVVPGGALNIKKQSWISSSKDFFLPIFQLSKLCKDRFKTLMKNKGLLHQIPHVVWVWERGWNVNIQSVGSGRNTIKYLSRYVFKVAISDYRILKVQNRRVYFKFRSKKTGQVVTTSLEVLDFIKRYLLHVLPSGFMKIRYFGFMHTSFNMEYKDIRLIIDGLVAVLNKPVKPIIQKVFISCSACGKEMKFMFSILPNNIRIRGSSG</sequence>
<dbReference type="Proteomes" id="UP000323824">
    <property type="component" value="Chromosome"/>
</dbReference>
<reference evidence="3 4" key="1">
    <citation type="submission" date="2019-02" db="EMBL/GenBank/DDBJ databases">
        <authorList>
            <person name="Fomenkov A."/>
            <person name="Dubinina G."/>
            <person name="Grabovich M."/>
            <person name="Vincze T."/>
            <person name="Roberts R.J."/>
        </authorList>
    </citation>
    <scope>NUCLEOTIDE SEQUENCE [LARGE SCALE GENOMIC DNA]</scope>
    <source>
        <strain evidence="3 4">P</strain>
    </source>
</reference>
<dbReference type="GO" id="GO:0006313">
    <property type="term" value="P:DNA transposition"/>
    <property type="evidence" value="ECO:0007669"/>
    <property type="project" value="InterPro"/>
</dbReference>
<feature type="domain" description="Transposase zinc-binding" evidence="2">
    <location>
        <begin position="19"/>
        <end position="99"/>
    </location>
</feature>
<dbReference type="GO" id="GO:0003677">
    <property type="term" value="F:DNA binding"/>
    <property type="evidence" value="ECO:0007669"/>
    <property type="project" value="InterPro"/>
</dbReference>
<dbReference type="Pfam" id="PF04986">
    <property type="entry name" value="Y2_Tnp"/>
    <property type="match status" value="1"/>
</dbReference>